<keyword evidence="2" id="KW-1185">Reference proteome</keyword>
<organism evidence="1 2">
    <name type="scientific">Nonomuraea indica</name>
    <dbReference type="NCBI Taxonomy" id="1581193"/>
    <lineage>
        <taxon>Bacteria</taxon>
        <taxon>Bacillati</taxon>
        <taxon>Actinomycetota</taxon>
        <taxon>Actinomycetes</taxon>
        <taxon>Streptosporangiales</taxon>
        <taxon>Streptosporangiaceae</taxon>
        <taxon>Nonomuraea</taxon>
    </lineage>
</organism>
<evidence type="ECO:0008006" key="3">
    <source>
        <dbReference type="Google" id="ProtNLM"/>
    </source>
</evidence>
<protein>
    <recommendedName>
        <fullName evidence="3">Calcineurin-like phosphoesterase domain-containing protein</fullName>
    </recommendedName>
</protein>
<dbReference type="RefSeq" id="WP_397025251.1">
    <property type="nucleotide sequence ID" value="NZ_JBITMB010000010.1"/>
</dbReference>
<proteinExistence type="predicted"/>
<dbReference type="Proteomes" id="UP001612928">
    <property type="component" value="Unassembled WGS sequence"/>
</dbReference>
<reference evidence="1 2" key="1">
    <citation type="submission" date="2024-10" db="EMBL/GenBank/DDBJ databases">
        <title>The Natural Products Discovery Center: Release of the First 8490 Sequenced Strains for Exploring Actinobacteria Biosynthetic Diversity.</title>
        <authorList>
            <person name="Kalkreuter E."/>
            <person name="Kautsar S.A."/>
            <person name="Yang D."/>
            <person name="Bader C.D."/>
            <person name="Teijaro C.N."/>
            <person name="Fluegel L."/>
            <person name="Davis C.M."/>
            <person name="Simpson J.R."/>
            <person name="Lauterbach L."/>
            <person name="Steele A.D."/>
            <person name="Gui C."/>
            <person name="Meng S."/>
            <person name="Li G."/>
            <person name="Viehrig K."/>
            <person name="Ye F."/>
            <person name="Su P."/>
            <person name="Kiefer A.F."/>
            <person name="Nichols A."/>
            <person name="Cepeda A.J."/>
            <person name="Yan W."/>
            <person name="Fan B."/>
            <person name="Jiang Y."/>
            <person name="Adhikari A."/>
            <person name="Zheng C.-J."/>
            <person name="Schuster L."/>
            <person name="Cowan T.M."/>
            <person name="Smanski M.J."/>
            <person name="Chevrette M.G."/>
            <person name="De Carvalho L.P.S."/>
            <person name="Shen B."/>
        </authorList>
    </citation>
    <scope>NUCLEOTIDE SEQUENCE [LARGE SCALE GENOMIC DNA]</scope>
    <source>
        <strain evidence="1 2">NPDC049503</strain>
    </source>
</reference>
<evidence type="ECO:0000313" key="2">
    <source>
        <dbReference type="Proteomes" id="UP001612928"/>
    </source>
</evidence>
<gene>
    <name evidence="1" type="ORF">ACIBP5_33515</name>
</gene>
<comment type="caution">
    <text evidence="1">The sequence shown here is derived from an EMBL/GenBank/DDBJ whole genome shotgun (WGS) entry which is preliminary data.</text>
</comment>
<sequence>MTMEMVHLAEIDAEGRTGIPGVVVGVPGLRQDGRGVDSAQLSEQLLLQRSAAQAPLIDLVLLGHLHQFRFRDHPVDVEEVPDHALLADPPPADRVHT</sequence>
<dbReference type="EMBL" id="JBITMB010000010">
    <property type="protein sequence ID" value="MFI7444915.1"/>
    <property type="molecule type" value="Genomic_DNA"/>
</dbReference>
<accession>A0ABW8ADU6</accession>
<name>A0ABW8ADU6_9ACTN</name>
<evidence type="ECO:0000313" key="1">
    <source>
        <dbReference type="EMBL" id="MFI7444915.1"/>
    </source>
</evidence>